<keyword evidence="7" id="KW-1185">Reference proteome</keyword>
<dbReference type="Pfam" id="PF00975">
    <property type="entry name" value="Thioesterase"/>
    <property type="match status" value="1"/>
</dbReference>
<evidence type="ECO:0000313" key="6">
    <source>
        <dbReference type="EMBL" id="GAA3540342.1"/>
    </source>
</evidence>
<dbReference type="CDD" id="cd12117">
    <property type="entry name" value="A_NRPS_Srf_like"/>
    <property type="match status" value="1"/>
</dbReference>
<keyword evidence="2" id="KW-0596">Phosphopantetheine</keyword>
<dbReference type="Gene3D" id="3.40.50.980">
    <property type="match status" value="2"/>
</dbReference>
<reference evidence="7" key="1">
    <citation type="journal article" date="2019" name="Int. J. Syst. Evol. Microbiol.">
        <title>The Global Catalogue of Microorganisms (GCM) 10K type strain sequencing project: providing services to taxonomists for standard genome sequencing and annotation.</title>
        <authorList>
            <consortium name="The Broad Institute Genomics Platform"/>
            <consortium name="The Broad Institute Genome Sequencing Center for Infectious Disease"/>
            <person name="Wu L."/>
            <person name="Ma J."/>
        </authorList>
    </citation>
    <scope>NUCLEOTIDE SEQUENCE [LARGE SCALE GENOMIC DNA]</scope>
    <source>
        <strain evidence="7">JCM 17656</strain>
    </source>
</reference>
<dbReference type="PROSITE" id="PS50075">
    <property type="entry name" value="CARRIER"/>
    <property type="match status" value="2"/>
</dbReference>
<comment type="cofactor">
    <cofactor evidence="1">
        <name>pantetheine 4'-phosphate</name>
        <dbReference type="ChEBI" id="CHEBI:47942"/>
    </cofactor>
</comment>
<dbReference type="Pfam" id="PF00501">
    <property type="entry name" value="AMP-binding"/>
    <property type="match status" value="2"/>
</dbReference>
<dbReference type="SUPFAM" id="SSF56801">
    <property type="entry name" value="Acetyl-CoA synthetase-like"/>
    <property type="match status" value="2"/>
</dbReference>
<feature type="domain" description="Carrier" evidence="5">
    <location>
        <begin position="2102"/>
        <end position="2176"/>
    </location>
</feature>
<evidence type="ECO:0000256" key="4">
    <source>
        <dbReference type="SAM" id="MobiDB-lite"/>
    </source>
</evidence>
<feature type="region of interest" description="Disordered" evidence="4">
    <location>
        <begin position="1110"/>
        <end position="1203"/>
    </location>
</feature>
<dbReference type="PROSITE" id="PS00012">
    <property type="entry name" value="PHOSPHOPANTETHEINE"/>
    <property type="match status" value="2"/>
</dbReference>
<feature type="domain" description="Carrier" evidence="5">
    <location>
        <begin position="962"/>
        <end position="1037"/>
    </location>
</feature>
<proteinExistence type="predicted"/>
<dbReference type="PANTHER" id="PTHR45527">
    <property type="entry name" value="NONRIBOSOMAL PEPTIDE SYNTHETASE"/>
    <property type="match status" value="1"/>
</dbReference>
<dbReference type="InterPro" id="IPR010071">
    <property type="entry name" value="AA_adenyl_dom"/>
</dbReference>
<dbReference type="Gene3D" id="2.30.38.10">
    <property type="entry name" value="Luciferase, Domain 3"/>
    <property type="match status" value="1"/>
</dbReference>
<dbReference type="SMART" id="SM00824">
    <property type="entry name" value="PKS_TE"/>
    <property type="match status" value="1"/>
</dbReference>
<dbReference type="CDD" id="cd19540">
    <property type="entry name" value="LCL_NRPS-like"/>
    <property type="match status" value="1"/>
</dbReference>
<dbReference type="PROSITE" id="PS00455">
    <property type="entry name" value="AMP_BINDING"/>
    <property type="match status" value="2"/>
</dbReference>
<dbReference type="InterPro" id="IPR009081">
    <property type="entry name" value="PP-bd_ACP"/>
</dbReference>
<dbReference type="InterPro" id="IPR001242">
    <property type="entry name" value="Condensation_dom"/>
</dbReference>
<gene>
    <name evidence="6" type="ORF">GCM10022295_23040</name>
</gene>
<dbReference type="InterPro" id="IPR023213">
    <property type="entry name" value="CAT-like_dom_sf"/>
</dbReference>
<dbReference type="Gene3D" id="3.30.559.30">
    <property type="entry name" value="Nonribosomal peptide synthetase, condensation domain"/>
    <property type="match status" value="2"/>
</dbReference>
<dbReference type="Proteomes" id="UP001500707">
    <property type="component" value="Unassembled WGS sequence"/>
</dbReference>
<feature type="compositionally biased region" description="Basic and acidic residues" evidence="4">
    <location>
        <begin position="1155"/>
        <end position="1172"/>
    </location>
</feature>
<evidence type="ECO:0000259" key="5">
    <source>
        <dbReference type="PROSITE" id="PS50075"/>
    </source>
</evidence>
<dbReference type="InterPro" id="IPR025110">
    <property type="entry name" value="AMP-bd_C"/>
</dbReference>
<protein>
    <recommendedName>
        <fullName evidence="5">Carrier domain-containing protein</fullName>
    </recommendedName>
</protein>
<dbReference type="InterPro" id="IPR020845">
    <property type="entry name" value="AMP-binding_CS"/>
</dbReference>
<dbReference type="SUPFAM" id="SSF47336">
    <property type="entry name" value="ACP-like"/>
    <property type="match status" value="2"/>
</dbReference>
<dbReference type="InterPro" id="IPR001031">
    <property type="entry name" value="Thioesterase"/>
</dbReference>
<dbReference type="PANTHER" id="PTHR45527:SF14">
    <property type="entry name" value="PLIPASTATIN SYNTHASE SUBUNIT B"/>
    <property type="match status" value="1"/>
</dbReference>
<organism evidence="6 7">
    <name type="scientific">Streptomyces osmaniensis</name>
    <dbReference type="NCBI Taxonomy" id="593134"/>
    <lineage>
        <taxon>Bacteria</taxon>
        <taxon>Bacillati</taxon>
        <taxon>Actinomycetota</taxon>
        <taxon>Actinomycetes</taxon>
        <taxon>Kitasatosporales</taxon>
        <taxon>Streptomycetaceae</taxon>
        <taxon>Streptomyces</taxon>
    </lineage>
</organism>
<accession>A0ABP6VV93</accession>
<dbReference type="InterPro" id="IPR020802">
    <property type="entry name" value="TesA-like"/>
</dbReference>
<dbReference type="NCBIfam" id="TIGR01733">
    <property type="entry name" value="AA-adenyl-dom"/>
    <property type="match status" value="2"/>
</dbReference>
<dbReference type="Pfam" id="PF13193">
    <property type="entry name" value="AMP-binding_C"/>
    <property type="match status" value="2"/>
</dbReference>
<dbReference type="SUPFAM" id="SSF52777">
    <property type="entry name" value="CoA-dependent acyltransferases"/>
    <property type="match status" value="5"/>
</dbReference>
<evidence type="ECO:0000256" key="1">
    <source>
        <dbReference type="ARBA" id="ARBA00001957"/>
    </source>
</evidence>
<dbReference type="Gene3D" id="3.40.50.12780">
    <property type="entry name" value="N-terminal domain of ligase-like"/>
    <property type="match status" value="1"/>
</dbReference>
<evidence type="ECO:0000256" key="3">
    <source>
        <dbReference type="ARBA" id="ARBA00022553"/>
    </source>
</evidence>
<dbReference type="InterPro" id="IPR000873">
    <property type="entry name" value="AMP-dep_synth/lig_dom"/>
</dbReference>
<evidence type="ECO:0000256" key="2">
    <source>
        <dbReference type="ARBA" id="ARBA00022450"/>
    </source>
</evidence>
<dbReference type="Gene3D" id="3.30.559.10">
    <property type="entry name" value="Chloramphenicol acetyltransferase-like domain"/>
    <property type="match status" value="3"/>
</dbReference>
<dbReference type="Gene3D" id="3.30.300.30">
    <property type="match status" value="2"/>
</dbReference>
<sequence>MLPLSPLQQGLLFLSSYDRAAPDLYTLQFVADIDGDAADLERRLRTASAALLRRHPNLRACFRNRKNGEPVQVVPHEDEVRPPWAVHDLTDLPEEEREAQARRIAREDRLRRIDPARPPLMRFALLRLGERRCRLVWSVHHILVDGWSLPLAVRELTLLADERGAAALPEPTAYRSFLNWLGTRDRAAARTAWAGLLDGLDGPVRVAPESTGADTELPHSVRDFLPERETAALTAWARGRGLTLNSVVQGCWAVLLGRLTGREDVVLGAVTSGRPAEVPGVESMIGLFANTLPVRADVRPQRRASELIEELARQQLAMMPHEHLPLAEVQSASGIQGELFDTVLAFQSYPLDEEGLRRETGGAVSAAQVHSATHYPLHLTVLPGERLEMQLAYRSSVPDAEGVLGRLGRVLRQVADDPDVLLARLGGLDPAEERRILTEWSGTADSGPAPARRTTIPELFADRAARTPDAVAVTAGTASLTYRELDERANRLAHLLAARGAGPGTFVAIALPRSADLIVAVLAVLKSGAAYLPLEPAHPADRVAHTLRDARPVLLLTGADADVPAAPGLPRVDLAADGTRAELAACPATDPRAAVAPEHAAYVIYTSGSTGRPKGVVVPHQNVVRLLDATDDWFGFGPDDVWTLFHSIAFDFTVWELWGALLYGGRLVVVPYDVSRSPDAFRELLARERVTVLNQTPSAFYQLMRADAETDSELALRYVVFGGEALDIGRLGDWYARHADDAPRLINMYGITETTVHVSYQELDAATAAAGGGSVIGRGIPDLRVYVLDGALRPAAAGVPGELYVAGPGLARGYLGRPDLTADRFVACPFGPAGARMYRTGDLGRWRADGTLEYLGRADQQVQLRGFRIELGEIATVLGRHPGVAEAAVVAREDRPGDQRLVAYVVSEAELGAQLREFASTRLPDYMVPSAVVRLPAIPLTANGKLDRRALPAPEYATSGRAPRTREEETLSAIFAEVLGLERVGVDDDFFALGGHSLLATRIVNRARAELGTELGIRDLFEAPSVSALAARVPAAEPGRPPLTARPRPDTLPLSYAQQRLWFIEHLGAPDGLYNIPLAVRLSGPLDVPALEAALADVVARHESLRTVFPAQLSTDAHDSAPKGNAETDAHDSAPKGNAETDAHDSAPKGNGETYAHDSAPKGRGELRDQPRRTRSRQTPQHGTTSGAVGPAQQRVLSPAEAPVPLPVTTVDEAALPDALATEAAHGFDLENDIPVRARLFTLAPDDHVLLLVLHHITADRWSLAPLTRDLTTAYESRRAGRTPDLPPPAVQYADYTLWQRDLLGDESDPDSELARQLAHWKKALDGLPEELQLPFDLPRGTRSGHQGGLVRADAPRELVAALRHLAAEWGVSVFMVLQAALAALLTRLGAGTDIPLGSPVAGRSDERLDDLVGMFVNTLVLRTDTTSDPGFRELVDRVREFDLSAYRNQDVPFEKLVEVLNPERSMSRHPLFQVMLGHQQEADLSRGATSGGLSVRPQEVPGATAKWDLFFQLTEEGTDGLSLALEYRTDLFEPATARRIADSYLRLLAAALAEPGLPLSRLDLLDPAERTDLLARGTRRTGTERTTLTELVARRIAAAPDAVALVHAAPDGALVSTTYADLDAAANRLAHLLAGRGIGRGDLVALCLERGPATVTALLAIARTGAAYLPLDPAYPAERMRGMLADSGARLLLTQESLAQALDPFRAELVVLDDPAVRGGLVHLPVTPPAVAPPAPDDLLYVIYTSGSTGRPKGVAVSHRAAARLVQGLPELEFTARDTFLYFAPVAFDASTFEIWGPLTQGARLAICPPGPADPEALGEFCARAGVSVAFLTTQFVNAVADTRPAALAPLRILLTGGEAHSRDHLERLRAALPDTRVYNVYGPTETTTFATLQDLAAAEDTPVSVPIGLPIGDTCAYVLDEALRPVPRGVVGELYLGGPGLALGYLGRPAASAERFVACPFGEPGERMYRTGDLVRWDSRGRIDYVGRADQQVKIRGFRIEPGEIERHLTAHADVARAAVLAPAGPGGQRHLVAYVVPAAGRAALEPAELRAHLARTLPGYMVPGAFVTLAELPLTPNGKLDVRALPAVDAGAADRVVRAPGTEAERVLCAAVAEVLGAGPVGPDDGFFALGGDSLKAILLVGAAGRAGLRISLAAVFEHRTLGALAGSAEMGGGPGAAPRGLVAPTRRSRILHSPAPPEGVAGALGPILPIRPTGSRPPLFCVHGGLGFGIPFAALVEHLDSEQPVFALQARGLGGDEPLPRDLAEVADEYVERIRGVQPSGPYHLLGWSYGGVVAHEMAVRLRAAGEEVAYLANLDAFPDDAHGAAPTDEEFLADFLTEAGVGTDGVGRLTPAAVAAHLARTGGPLAGLGEATLERLIGVMRNNLALFQQFTPGRFDGCPMTLFLATGGGLGREERALRTKSWEPHLAGAPDVHDVDCGHQQMLGPGPAAVIGRRVERDLAALTAAR</sequence>
<feature type="compositionally biased region" description="Basic and acidic residues" evidence="4">
    <location>
        <begin position="1116"/>
        <end position="1147"/>
    </location>
</feature>
<dbReference type="Pfam" id="PF00550">
    <property type="entry name" value="PP-binding"/>
    <property type="match status" value="2"/>
</dbReference>
<dbReference type="CDD" id="cd17643">
    <property type="entry name" value="A_NRPS_Cytc1-like"/>
    <property type="match status" value="1"/>
</dbReference>
<dbReference type="Pfam" id="PF00668">
    <property type="entry name" value="Condensation"/>
    <property type="match status" value="3"/>
</dbReference>
<dbReference type="Gene3D" id="1.10.1200.10">
    <property type="entry name" value="ACP-like"/>
    <property type="match status" value="1"/>
</dbReference>
<dbReference type="InterPro" id="IPR029058">
    <property type="entry name" value="AB_hydrolase_fold"/>
</dbReference>
<dbReference type="InterPro" id="IPR042099">
    <property type="entry name" value="ANL_N_sf"/>
</dbReference>
<evidence type="ECO:0000313" key="7">
    <source>
        <dbReference type="Proteomes" id="UP001500707"/>
    </source>
</evidence>
<keyword evidence="3" id="KW-0597">Phosphoprotein</keyword>
<dbReference type="Gene3D" id="3.40.50.1820">
    <property type="entry name" value="alpha/beta hydrolase"/>
    <property type="match status" value="1"/>
</dbReference>
<dbReference type="InterPro" id="IPR020806">
    <property type="entry name" value="PKS_PP-bd"/>
</dbReference>
<dbReference type="InterPro" id="IPR045851">
    <property type="entry name" value="AMP-bd_C_sf"/>
</dbReference>
<comment type="caution">
    <text evidence="6">The sequence shown here is derived from an EMBL/GenBank/DDBJ whole genome shotgun (WGS) entry which is preliminary data.</text>
</comment>
<name>A0ABP6VV93_9ACTN</name>
<dbReference type="CDD" id="cd19543">
    <property type="entry name" value="DCL_NRPS"/>
    <property type="match status" value="1"/>
</dbReference>
<dbReference type="SMART" id="SM00823">
    <property type="entry name" value="PKS_PP"/>
    <property type="match status" value="2"/>
</dbReference>
<dbReference type="InterPro" id="IPR006162">
    <property type="entry name" value="Ppantetheine_attach_site"/>
</dbReference>
<dbReference type="EMBL" id="BAABCE010000004">
    <property type="protein sequence ID" value="GAA3540342.1"/>
    <property type="molecule type" value="Genomic_DNA"/>
</dbReference>
<dbReference type="SUPFAM" id="SSF53474">
    <property type="entry name" value="alpha/beta-Hydrolases"/>
    <property type="match status" value="1"/>
</dbReference>
<dbReference type="InterPro" id="IPR036736">
    <property type="entry name" value="ACP-like_sf"/>
</dbReference>